<dbReference type="EMBL" id="MGAF01000001">
    <property type="protein sequence ID" value="OGK42960.1"/>
    <property type="molecule type" value="Genomic_DNA"/>
</dbReference>
<dbReference type="STRING" id="1802055.A3A74_05835"/>
<proteinExistence type="predicted"/>
<organism evidence="1 2">
    <name type="scientific">Candidatus Roizmanbacteria bacterium RIFCSPLOWO2_01_FULL_35_13</name>
    <dbReference type="NCBI Taxonomy" id="1802055"/>
    <lineage>
        <taxon>Bacteria</taxon>
        <taxon>Candidatus Roizmaniibacteriota</taxon>
    </lineage>
</organism>
<reference evidence="1 2" key="1">
    <citation type="journal article" date="2016" name="Nat. Commun.">
        <title>Thousands of microbial genomes shed light on interconnected biogeochemical processes in an aquifer system.</title>
        <authorList>
            <person name="Anantharaman K."/>
            <person name="Brown C.T."/>
            <person name="Hug L.A."/>
            <person name="Sharon I."/>
            <person name="Castelle C.J."/>
            <person name="Probst A.J."/>
            <person name="Thomas B.C."/>
            <person name="Singh A."/>
            <person name="Wilkins M.J."/>
            <person name="Karaoz U."/>
            <person name="Brodie E.L."/>
            <person name="Williams K.H."/>
            <person name="Hubbard S.S."/>
            <person name="Banfield J.F."/>
        </authorList>
    </citation>
    <scope>NUCLEOTIDE SEQUENCE [LARGE SCALE GENOMIC DNA]</scope>
</reference>
<accession>A0A1F7IHU5</accession>
<dbReference type="AlphaFoldDB" id="A0A1F7IHU5"/>
<name>A0A1F7IHU5_9BACT</name>
<evidence type="ECO:0000313" key="1">
    <source>
        <dbReference type="EMBL" id="OGK42960.1"/>
    </source>
</evidence>
<evidence type="ECO:0000313" key="2">
    <source>
        <dbReference type="Proteomes" id="UP000179270"/>
    </source>
</evidence>
<protein>
    <submittedName>
        <fullName evidence="1">Uncharacterized protein</fullName>
    </submittedName>
</protein>
<sequence length="304" mass="33381">MNNRVILVIIALVIGGTLVIGLIPGNPAPPPSSVPNTQLNSPTFSRIYNLPSLIGMAIWPTATPSPIPPPTTTPIPTGGPQPTTDPITGGNCSWMDNGLPNVKEYYPNGGTAMPATTKEVCAFNGTSYYSLPFRNANCQAAQTGITNAYNKMKTYYPAYWQTTKLLQDWKTVQQYAIKYNFNPLFLISLWIEESAAGGATQATKLGCDYRRNRDNTYTKMAANSSICEQMECHFGLQSAYPGNYALWACNYRYGANYWVNNKCQDAIGFTKGIEFWYNYISGGNLPAGCKIQYFPGADSRCPSK</sequence>
<comment type="caution">
    <text evidence="1">The sequence shown here is derived from an EMBL/GenBank/DDBJ whole genome shotgun (WGS) entry which is preliminary data.</text>
</comment>
<gene>
    <name evidence="1" type="ORF">A3A74_05835</name>
</gene>
<dbReference type="Proteomes" id="UP000179270">
    <property type="component" value="Unassembled WGS sequence"/>
</dbReference>